<accession>A0A7G9FZ45</accession>
<dbReference type="AlphaFoldDB" id="A0A7G9FZ45"/>
<gene>
    <name evidence="1" type="ORF">H9Q77_07085</name>
</gene>
<organism evidence="1 2">
    <name type="scientific">Simiaoa sunii</name>
    <dbReference type="NCBI Taxonomy" id="2763672"/>
    <lineage>
        <taxon>Bacteria</taxon>
        <taxon>Bacillati</taxon>
        <taxon>Bacillota</taxon>
        <taxon>Clostridia</taxon>
        <taxon>Lachnospirales</taxon>
        <taxon>Lachnospiraceae</taxon>
        <taxon>Simiaoa</taxon>
    </lineage>
</organism>
<protein>
    <submittedName>
        <fullName evidence="1">Uncharacterized protein</fullName>
    </submittedName>
</protein>
<keyword evidence="2" id="KW-1185">Reference proteome</keyword>
<reference evidence="1 2" key="1">
    <citation type="submission" date="2020-08" db="EMBL/GenBank/DDBJ databases">
        <authorList>
            <person name="Liu C."/>
            <person name="Sun Q."/>
        </authorList>
    </citation>
    <scope>NUCLEOTIDE SEQUENCE [LARGE SCALE GENOMIC DNA]</scope>
    <source>
        <strain evidence="1 2">NSJ-8</strain>
    </source>
</reference>
<evidence type="ECO:0000313" key="2">
    <source>
        <dbReference type="Proteomes" id="UP000515981"/>
    </source>
</evidence>
<evidence type="ECO:0000313" key="1">
    <source>
        <dbReference type="EMBL" id="QNM03827.1"/>
    </source>
</evidence>
<dbReference type="RefSeq" id="WP_249326990.1">
    <property type="nucleotide sequence ID" value="NZ_CP060633.1"/>
</dbReference>
<name>A0A7G9FZ45_9FIRM</name>
<dbReference type="EMBL" id="CP060633">
    <property type="protein sequence ID" value="QNM03827.1"/>
    <property type="molecule type" value="Genomic_DNA"/>
</dbReference>
<dbReference type="KEGG" id="ssun:H9Q77_07085"/>
<proteinExistence type="predicted"/>
<sequence>MNRWKSCSLGIAVAVAVILAALWGPEWIAARRDEKLLNSITTEAVEGAEGYCYRMSDNQKLYLLGRCLSSQTLPESELRFLTRVDSETGSYGEMTGTYAFVENRQQPGEGQIQEEAVYEACNREIQILKEQGILPGEVKEVSEDSYEAVICSAIDVLEPRNNLSVWKISLSTDVRNADKSNRFLDIYLDADTGKIYEFYVRTGQQWEDIDTDAMIDRYAEYLDLTGLEKYEDQNPLLETTPYFAKYTFPGEEDDSTTVTIGYYEGIRELFLKVGR</sequence>
<dbReference type="Proteomes" id="UP000515981">
    <property type="component" value="Chromosome"/>
</dbReference>